<comment type="caution">
    <text evidence="2">The sequence shown here is derived from an EMBL/GenBank/DDBJ whole genome shotgun (WGS) entry which is preliminary data.</text>
</comment>
<proteinExistence type="predicted"/>
<protein>
    <submittedName>
        <fullName evidence="2">Uncharacterized protein</fullName>
    </submittedName>
</protein>
<feature type="compositionally biased region" description="Basic and acidic residues" evidence="1">
    <location>
        <begin position="69"/>
        <end position="80"/>
    </location>
</feature>
<dbReference type="AlphaFoldDB" id="A0A8T0E5P2"/>
<evidence type="ECO:0000313" key="3">
    <source>
        <dbReference type="Proteomes" id="UP000807504"/>
    </source>
</evidence>
<dbReference type="Proteomes" id="UP000807504">
    <property type="component" value="Unassembled WGS sequence"/>
</dbReference>
<organism evidence="2 3">
    <name type="scientific">Argiope bruennichi</name>
    <name type="common">Wasp spider</name>
    <name type="synonym">Aranea bruennichi</name>
    <dbReference type="NCBI Taxonomy" id="94029"/>
    <lineage>
        <taxon>Eukaryota</taxon>
        <taxon>Metazoa</taxon>
        <taxon>Ecdysozoa</taxon>
        <taxon>Arthropoda</taxon>
        <taxon>Chelicerata</taxon>
        <taxon>Arachnida</taxon>
        <taxon>Araneae</taxon>
        <taxon>Araneomorphae</taxon>
        <taxon>Entelegynae</taxon>
        <taxon>Araneoidea</taxon>
        <taxon>Araneidae</taxon>
        <taxon>Argiope</taxon>
    </lineage>
</organism>
<evidence type="ECO:0000256" key="1">
    <source>
        <dbReference type="SAM" id="MobiDB-lite"/>
    </source>
</evidence>
<evidence type="ECO:0000313" key="2">
    <source>
        <dbReference type="EMBL" id="KAF8765171.1"/>
    </source>
</evidence>
<reference evidence="2" key="1">
    <citation type="journal article" date="2020" name="bioRxiv">
        <title>Chromosome-level reference genome of the European wasp spider Argiope bruennichi: a resource for studies on range expansion and evolutionary adaptation.</title>
        <authorList>
            <person name="Sheffer M.M."/>
            <person name="Hoppe A."/>
            <person name="Krehenwinkel H."/>
            <person name="Uhl G."/>
            <person name="Kuss A.W."/>
            <person name="Jensen L."/>
            <person name="Jensen C."/>
            <person name="Gillespie R.G."/>
            <person name="Hoff K.J."/>
            <person name="Prost S."/>
        </authorList>
    </citation>
    <scope>NUCLEOTIDE SEQUENCE</scope>
</reference>
<sequence length="195" mass="22229">MGFGSRQSWLQVKVAWIKLRPCASAIPNKSAIVESPDVQKQPTPLSFPHIRAPRNLDFKAQSVAGNRSARTERRGAEQKRAQGANCEMDSRKVPERHNAITKVKENQSSWTLRKPHRSHNGTAPIRCNGWPNSHRHLPLRGQNTREPQETPFFRFCLCFLLDNSSDRRSFTNSLGILRLACTLSEQEMEAMQIEE</sequence>
<gene>
    <name evidence="2" type="ORF">HNY73_023159</name>
</gene>
<feature type="region of interest" description="Disordered" evidence="1">
    <location>
        <begin position="62"/>
        <end position="90"/>
    </location>
</feature>
<name>A0A8T0E5P2_ARGBR</name>
<reference evidence="2" key="2">
    <citation type="submission" date="2020-06" db="EMBL/GenBank/DDBJ databases">
        <authorList>
            <person name="Sheffer M."/>
        </authorList>
    </citation>
    <scope>NUCLEOTIDE SEQUENCE</scope>
</reference>
<accession>A0A8T0E5P2</accession>
<keyword evidence="3" id="KW-1185">Reference proteome</keyword>
<dbReference type="EMBL" id="JABXBU010002231">
    <property type="protein sequence ID" value="KAF8765171.1"/>
    <property type="molecule type" value="Genomic_DNA"/>
</dbReference>